<sequence>MSLSNSTSSHSNAPRLLVQQQHQQSHSALPRVLHNDAAVAVQRLHHQEGRLQVAKKAALVRAQTAGATGNFVTRDSQFGNLLIPVIPLQYAATSAQKNPGAGDAASHSIGGKNGADCGNYTAGVMRS</sequence>
<gene>
    <name evidence="1" type="ORF">CBR_g8464</name>
</gene>
<evidence type="ECO:0000313" key="2">
    <source>
        <dbReference type="Proteomes" id="UP000265515"/>
    </source>
</evidence>
<dbReference type="OrthoDB" id="1938885at2759"/>
<organism evidence="1 2">
    <name type="scientific">Chara braunii</name>
    <name type="common">Braun's stonewort</name>
    <dbReference type="NCBI Taxonomy" id="69332"/>
    <lineage>
        <taxon>Eukaryota</taxon>
        <taxon>Viridiplantae</taxon>
        <taxon>Streptophyta</taxon>
        <taxon>Charophyceae</taxon>
        <taxon>Charales</taxon>
        <taxon>Characeae</taxon>
        <taxon>Chara</taxon>
    </lineage>
</organism>
<dbReference type="Proteomes" id="UP000265515">
    <property type="component" value="Unassembled WGS sequence"/>
</dbReference>
<reference evidence="1 2" key="1">
    <citation type="journal article" date="2018" name="Cell">
        <title>The Chara Genome: Secondary Complexity and Implications for Plant Terrestrialization.</title>
        <authorList>
            <person name="Nishiyama T."/>
            <person name="Sakayama H."/>
            <person name="Vries J.D."/>
            <person name="Buschmann H."/>
            <person name="Saint-Marcoux D."/>
            <person name="Ullrich K.K."/>
            <person name="Haas F.B."/>
            <person name="Vanderstraeten L."/>
            <person name="Becker D."/>
            <person name="Lang D."/>
            <person name="Vosolsobe S."/>
            <person name="Rombauts S."/>
            <person name="Wilhelmsson P.K.I."/>
            <person name="Janitza P."/>
            <person name="Kern R."/>
            <person name="Heyl A."/>
            <person name="Rumpler F."/>
            <person name="Villalobos L.I.A.C."/>
            <person name="Clay J.M."/>
            <person name="Skokan R."/>
            <person name="Toyoda A."/>
            <person name="Suzuki Y."/>
            <person name="Kagoshima H."/>
            <person name="Schijlen E."/>
            <person name="Tajeshwar N."/>
            <person name="Catarino B."/>
            <person name="Hetherington A.J."/>
            <person name="Saltykova A."/>
            <person name="Bonnot C."/>
            <person name="Breuninger H."/>
            <person name="Symeonidi A."/>
            <person name="Radhakrishnan G.V."/>
            <person name="Van Nieuwerburgh F."/>
            <person name="Deforce D."/>
            <person name="Chang C."/>
            <person name="Karol K.G."/>
            <person name="Hedrich R."/>
            <person name="Ulvskov P."/>
            <person name="Glockner G."/>
            <person name="Delwiche C.F."/>
            <person name="Petrasek J."/>
            <person name="Van de Peer Y."/>
            <person name="Friml J."/>
            <person name="Beilby M."/>
            <person name="Dolan L."/>
            <person name="Kohara Y."/>
            <person name="Sugano S."/>
            <person name="Fujiyama A."/>
            <person name="Delaux P.-M."/>
            <person name="Quint M."/>
            <person name="TheiBen G."/>
            <person name="Hagemann M."/>
            <person name="Harholt J."/>
            <person name="Dunand C."/>
            <person name="Zachgo S."/>
            <person name="Langdale J."/>
            <person name="Maumus F."/>
            <person name="Straeten D.V.D."/>
            <person name="Gould S.B."/>
            <person name="Rensing S.A."/>
        </authorList>
    </citation>
    <scope>NUCLEOTIDE SEQUENCE [LARGE SCALE GENOMIC DNA]</scope>
    <source>
        <strain evidence="1 2">S276</strain>
    </source>
</reference>
<dbReference type="PANTHER" id="PTHR48205">
    <property type="entry name" value="OS01G0742766 PROTEIN"/>
    <property type="match status" value="1"/>
</dbReference>
<protein>
    <submittedName>
        <fullName evidence="1">Uncharacterized protein</fullName>
    </submittedName>
</protein>
<dbReference type="EMBL" id="BFEA01000142">
    <property type="protein sequence ID" value="GBG71162.1"/>
    <property type="molecule type" value="Genomic_DNA"/>
</dbReference>
<keyword evidence="2" id="KW-1185">Reference proteome</keyword>
<name>A0A388KM92_CHABU</name>
<comment type="caution">
    <text evidence="1">The sequence shown here is derived from an EMBL/GenBank/DDBJ whole genome shotgun (WGS) entry which is preliminary data.</text>
</comment>
<dbReference type="GO" id="GO:0070876">
    <property type="term" value="C:SOSS complex"/>
    <property type="evidence" value="ECO:0007669"/>
    <property type="project" value="InterPro"/>
</dbReference>
<dbReference type="AlphaFoldDB" id="A0A388KM92"/>
<dbReference type="Gramene" id="GBG71162">
    <property type="protein sequence ID" value="GBG71162"/>
    <property type="gene ID" value="CBR_g8464"/>
</dbReference>
<evidence type="ECO:0000313" key="1">
    <source>
        <dbReference type="EMBL" id="GBG71162.1"/>
    </source>
</evidence>
<dbReference type="Pfam" id="PF15925">
    <property type="entry name" value="SOSSC"/>
    <property type="match status" value="1"/>
</dbReference>
<accession>A0A388KM92</accession>
<dbReference type="GO" id="GO:0006281">
    <property type="term" value="P:DNA repair"/>
    <property type="evidence" value="ECO:0007669"/>
    <property type="project" value="InterPro"/>
</dbReference>
<dbReference type="PANTHER" id="PTHR48205:SF1">
    <property type="entry name" value="OS01G0742766 PROTEIN"/>
    <property type="match status" value="1"/>
</dbReference>
<dbReference type="InterPro" id="IPR031821">
    <property type="entry name" value="SOSSC"/>
</dbReference>
<proteinExistence type="predicted"/>